<dbReference type="CDD" id="cd09888">
    <property type="entry name" value="NGN_Euk"/>
    <property type="match status" value="1"/>
</dbReference>
<dbReference type="Gene3D" id="3.30.70.940">
    <property type="entry name" value="NusG, N-terminal domain"/>
    <property type="match status" value="1"/>
</dbReference>
<dbReference type="InterPro" id="IPR005824">
    <property type="entry name" value="KOW"/>
</dbReference>
<keyword evidence="8" id="KW-1185">Reference proteome</keyword>
<feature type="compositionally biased region" description="Polar residues" evidence="5">
    <location>
        <begin position="674"/>
        <end position="685"/>
    </location>
</feature>
<dbReference type="GO" id="GO:0032784">
    <property type="term" value="P:regulation of DNA-templated transcription elongation"/>
    <property type="evidence" value="ECO:0007669"/>
    <property type="project" value="InterPro"/>
</dbReference>
<dbReference type="Gene3D" id="2.30.30.30">
    <property type="match status" value="1"/>
</dbReference>
<dbReference type="RefSeq" id="XP_067076980.1">
    <property type="nucleotide sequence ID" value="XM_067220879.1"/>
</dbReference>
<dbReference type="VEuPathDB" id="TriTrypDB:TEOVI_000683100"/>
<feature type="compositionally biased region" description="Acidic residues" evidence="5">
    <location>
        <begin position="91"/>
        <end position="111"/>
    </location>
</feature>
<dbReference type="GeneID" id="92380765"/>
<dbReference type="InterPro" id="IPR041973">
    <property type="entry name" value="KOW_Spt5_1"/>
</dbReference>
<feature type="region of interest" description="Disordered" evidence="5">
    <location>
        <begin position="674"/>
        <end position="706"/>
    </location>
</feature>
<accession>A0A1G4I115</accession>
<feature type="compositionally biased region" description="Basic residues" evidence="5">
    <location>
        <begin position="51"/>
        <end position="71"/>
    </location>
</feature>
<evidence type="ECO:0000259" key="6">
    <source>
        <dbReference type="SMART" id="SM00739"/>
    </source>
</evidence>
<dbReference type="Proteomes" id="UP000195570">
    <property type="component" value="Unassembled WGS sequence"/>
</dbReference>
<evidence type="ECO:0000313" key="8">
    <source>
        <dbReference type="Proteomes" id="UP000195570"/>
    </source>
</evidence>
<dbReference type="PANTHER" id="PTHR11125">
    <property type="entry name" value="SUPPRESSOR OF TY 5"/>
    <property type="match status" value="1"/>
</dbReference>
<dbReference type="GO" id="GO:0032044">
    <property type="term" value="C:DSIF complex"/>
    <property type="evidence" value="ECO:0007669"/>
    <property type="project" value="TreeGrafter"/>
</dbReference>
<comment type="caution">
    <text evidence="7">The sequence shown here is derived from an EMBL/GenBank/DDBJ whole genome shotgun (WGS) entry which is preliminary data.</text>
</comment>
<dbReference type="GO" id="GO:0003729">
    <property type="term" value="F:mRNA binding"/>
    <property type="evidence" value="ECO:0007669"/>
    <property type="project" value="TreeGrafter"/>
</dbReference>
<dbReference type="InterPro" id="IPR036735">
    <property type="entry name" value="NGN_dom_sf"/>
</dbReference>
<dbReference type="CDD" id="cd06081">
    <property type="entry name" value="KOW_Spt5_1"/>
    <property type="match status" value="1"/>
</dbReference>
<dbReference type="InterPro" id="IPR005100">
    <property type="entry name" value="NGN-domain"/>
</dbReference>
<dbReference type="InterPro" id="IPR039659">
    <property type="entry name" value="SPT5"/>
</dbReference>
<organism evidence="7 8">
    <name type="scientific">Trypanosoma equiperdum</name>
    <dbReference type="NCBI Taxonomy" id="5694"/>
    <lineage>
        <taxon>Eukaryota</taxon>
        <taxon>Discoba</taxon>
        <taxon>Euglenozoa</taxon>
        <taxon>Kinetoplastea</taxon>
        <taxon>Metakinetoplastina</taxon>
        <taxon>Trypanosomatida</taxon>
        <taxon>Trypanosomatidae</taxon>
        <taxon>Trypanosoma</taxon>
    </lineage>
</organism>
<name>A0A1G4I115_TRYEQ</name>
<dbReference type="InterPro" id="IPR014722">
    <property type="entry name" value="Rib_uL2_dom2"/>
</dbReference>
<evidence type="ECO:0000256" key="4">
    <source>
        <dbReference type="ARBA" id="ARBA00023242"/>
    </source>
</evidence>
<comment type="subcellular location">
    <subcellularLocation>
        <location evidence="1">Nucleus</location>
    </subcellularLocation>
</comment>
<proteinExistence type="inferred from homology"/>
<keyword evidence="4" id="KW-0539">Nucleus</keyword>
<gene>
    <name evidence="7" type="ORF">TEOVI_000683100</name>
</gene>
<feature type="domain" description="KOW" evidence="6">
    <location>
        <begin position="423"/>
        <end position="450"/>
    </location>
</feature>
<dbReference type="Pfam" id="PF03439">
    <property type="entry name" value="Spt5-NGN"/>
    <property type="match status" value="1"/>
</dbReference>
<feature type="region of interest" description="Disordered" evidence="5">
    <location>
        <begin position="16"/>
        <end position="120"/>
    </location>
</feature>
<dbReference type="SMART" id="SM00739">
    <property type="entry name" value="KOW"/>
    <property type="match status" value="2"/>
</dbReference>
<dbReference type="InterPro" id="IPR041977">
    <property type="entry name" value="KOW_Spt5_4"/>
</dbReference>
<dbReference type="CDD" id="cd06084">
    <property type="entry name" value="KOW_Spt5_4"/>
    <property type="match status" value="1"/>
</dbReference>
<feature type="compositionally biased region" description="Basic and acidic residues" evidence="5">
    <location>
        <begin position="37"/>
        <end position="50"/>
    </location>
</feature>
<dbReference type="InterPro" id="IPR008991">
    <property type="entry name" value="Translation_prot_SH3-like_sf"/>
</dbReference>
<dbReference type="CDD" id="cd06083">
    <property type="entry name" value="KOW_Spt5_3"/>
    <property type="match status" value="1"/>
</dbReference>
<comment type="similarity">
    <text evidence="2">Belongs to the SPT5 family.</text>
</comment>
<dbReference type="EMBL" id="CZPT02000282">
    <property type="protein sequence ID" value="SCU65372.1"/>
    <property type="molecule type" value="Genomic_DNA"/>
</dbReference>
<evidence type="ECO:0000256" key="5">
    <source>
        <dbReference type="SAM" id="MobiDB-lite"/>
    </source>
</evidence>
<evidence type="ECO:0000256" key="2">
    <source>
        <dbReference type="ARBA" id="ARBA00006956"/>
    </source>
</evidence>
<dbReference type="AlphaFoldDB" id="A0A1G4I115"/>
<evidence type="ECO:0000256" key="3">
    <source>
        <dbReference type="ARBA" id="ARBA00023163"/>
    </source>
</evidence>
<dbReference type="GO" id="GO:0006368">
    <property type="term" value="P:transcription elongation by RNA polymerase II"/>
    <property type="evidence" value="ECO:0007669"/>
    <property type="project" value="TreeGrafter"/>
</dbReference>
<reference evidence="7" key="1">
    <citation type="submission" date="2016-09" db="EMBL/GenBank/DDBJ databases">
        <authorList>
            <person name="Hebert L."/>
            <person name="Moumen B."/>
        </authorList>
    </citation>
    <scope>NUCLEOTIDE SEQUENCE [LARGE SCALE GENOMIC DNA]</scope>
    <source>
        <strain evidence="7">OVI</strain>
    </source>
</reference>
<dbReference type="PANTHER" id="PTHR11125:SF7">
    <property type="entry name" value="TRANSCRIPTION ELONGATION FACTOR SPT5"/>
    <property type="match status" value="1"/>
</dbReference>
<dbReference type="InterPro" id="IPR041976">
    <property type="entry name" value="KOW_Spt5_3"/>
</dbReference>
<dbReference type="InterPro" id="IPR039385">
    <property type="entry name" value="NGN_Euk"/>
</dbReference>
<protein>
    <submittedName>
        <fullName evidence="7">Transcription initiation protein, putative</fullName>
    </submittedName>
</protein>
<feature type="domain" description="KOW" evidence="6">
    <location>
        <begin position="479"/>
        <end position="506"/>
    </location>
</feature>
<dbReference type="SUPFAM" id="SSF50104">
    <property type="entry name" value="Translation proteins SH3-like domain"/>
    <property type="match status" value="1"/>
</dbReference>
<sequence length="715" mass="79802">MSDELGVKELADLLADHEPMDLVVPSDPSEVEGSYDEVYKKEQQEREESRKHKRRKRSRHGAKSRIKHSGGRKSDGVNPRVRSKFVIDAAESGETESDDGFVVGSDEDSESDVYGGPMAMREGGKRHIFLEGEEDMTAEEVARAIEERYRSGRKKANRTEALLSSGIPKGKLSSLRYASHLLPQDTDPKVFAVKCRPRMARVLVARLVNKCYAFRIGRNYEKRKVDLGIISVFCFDHVKEYIYIESHRKAFVENAINGLVGLFRSNISLVNPSELMQMMEHRPSEDKIRVGSFVRLRRRQYRLDIAQVIAVDSASRRVTVKVVPREDFVGKTCNKPEVRMPQRLFVPNLAVGAHNRGEMYAWGDLIFDGEGYLHLSVSLSQVISGVKMEKPTVEELAAFFSSDLNRVREAASHFASNGRGSAGLRIGDMVRVVSGQLRETVGTIENIFLDTNTVALSCRVPMRGETIKLRVELPLCVKHFTEGTHVVIDGGVHAGESGTVVKALGDVVHVFSDRATATRELVVRADDCHRSNLVGSFGHTSGSWKLFDLVMLPDSSSVACVVRLNRNDVCVLTDRMETRYLSTTQIKPVLTGRRQTTDQLANMITRGSEVIIQNDDSSPYHLDGQTGRVEQVFNTTLFVRVKTVKENSGLVAVDASCVLLIGGRTTTKQIQPAKQLPTVNRNPHNASRADLSVPNPRMTSEDWAGNSEWYEMDIE</sequence>
<evidence type="ECO:0000313" key="7">
    <source>
        <dbReference type="EMBL" id="SCU65372.1"/>
    </source>
</evidence>
<keyword evidence="3" id="KW-0804">Transcription</keyword>
<dbReference type="GO" id="GO:0006357">
    <property type="term" value="P:regulation of transcription by RNA polymerase II"/>
    <property type="evidence" value="ECO:0007669"/>
    <property type="project" value="InterPro"/>
</dbReference>
<evidence type="ECO:0000256" key="1">
    <source>
        <dbReference type="ARBA" id="ARBA00004123"/>
    </source>
</evidence>